<keyword evidence="3" id="KW-1185">Reference proteome</keyword>
<sequence length="124" mass="13376">MPGTLKAAQFIITLEVVLGLVGLAVTMAGFFFAFDWGILPALIHAAGSTALFGWLLGRWSSRRVYVRWAIIAAHLLVIGATVLDLALFSTVTWQAMVGQHILTWAVIILLLLPSAGRWFSGPAS</sequence>
<feature type="transmembrane region" description="Helical" evidence="1">
    <location>
        <begin position="101"/>
        <end position="119"/>
    </location>
</feature>
<feature type="transmembrane region" description="Helical" evidence="1">
    <location>
        <begin position="12"/>
        <end position="32"/>
    </location>
</feature>
<dbReference type="Proteomes" id="UP000198683">
    <property type="component" value="Unassembled WGS sequence"/>
</dbReference>
<name>A0A1G8U858_9ACTN</name>
<keyword evidence="1" id="KW-0812">Transmembrane</keyword>
<evidence type="ECO:0000256" key="1">
    <source>
        <dbReference type="SAM" id="Phobius"/>
    </source>
</evidence>
<dbReference type="STRING" id="683260.SAMN05421874_1026"/>
<gene>
    <name evidence="2" type="ORF">SAMN05421874_1026</name>
</gene>
<keyword evidence="1" id="KW-1133">Transmembrane helix</keyword>
<organism evidence="2 3">
    <name type="scientific">Nonomuraea maritima</name>
    <dbReference type="NCBI Taxonomy" id="683260"/>
    <lineage>
        <taxon>Bacteria</taxon>
        <taxon>Bacillati</taxon>
        <taxon>Actinomycetota</taxon>
        <taxon>Actinomycetes</taxon>
        <taxon>Streptosporangiales</taxon>
        <taxon>Streptosporangiaceae</taxon>
        <taxon>Nonomuraea</taxon>
    </lineage>
</organism>
<reference evidence="2 3" key="1">
    <citation type="submission" date="2016-10" db="EMBL/GenBank/DDBJ databases">
        <authorList>
            <person name="de Groot N.N."/>
        </authorList>
    </citation>
    <scope>NUCLEOTIDE SEQUENCE [LARGE SCALE GENOMIC DNA]</scope>
    <source>
        <strain evidence="2 3">CGMCC 4.5681</strain>
    </source>
</reference>
<protein>
    <submittedName>
        <fullName evidence="2">Uncharacterized protein</fullName>
    </submittedName>
</protein>
<dbReference type="EMBL" id="FNFB01000002">
    <property type="protein sequence ID" value="SDJ49909.1"/>
    <property type="molecule type" value="Genomic_DNA"/>
</dbReference>
<proteinExistence type="predicted"/>
<dbReference type="AlphaFoldDB" id="A0A1G8U858"/>
<accession>A0A1G8U858</accession>
<feature type="transmembrane region" description="Helical" evidence="1">
    <location>
        <begin position="38"/>
        <end position="56"/>
    </location>
</feature>
<keyword evidence="1" id="KW-0472">Membrane</keyword>
<feature type="transmembrane region" description="Helical" evidence="1">
    <location>
        <begin position="68"/>
        <end position="89"/>
    </location>
</feature>
<evidence type="ECO:0000313" key="2">
    <source>
        <dbReference type="EMBL" id="SDJ49909.1"/>
    </source>
</evidence>
<evidence type="ECO:0000313" key="3">
    <source>
        <dbReference type="Proteomes" id="UP000198683"/>
    </source>
</evidence>